<reference evidence="7" key="1">
    <citation type="submission" date="2022-10" db="EMBL/GenBank/DDBJ databases">
        <title>Chitinophaga sp. nov., isolated from soil.</title>
        <authorList>
            <person name="Jeon C.O."/>
        </authorList>
    </citation>
    <scope>NUCLEOTIDE SEQUENCE</scope>
    <source>
        <strain evidence="7">R8</strain>
    </source>
</reference>
<dbReference type="InterPro" id="IPR013249">
    <property type="entry name" value="RNA_pol_sigma70_r4_t2"/>
</dbReference>
<keyword evidence="2" id="KW-0805">Transcription regulation</keyword>
<dbReference type="InterPro" id="IPR014284">
    <property type="entry name" value="RNA_pol_sigma-70_dom"/>
</dbReference>
<organism evidence="7 8">
    <name type="scientific">Chitinophaga horti</name>
    <dbReference type="NCBI Taxonomy" id="2920382"/>
    <lineage>
        <taxon>Bacteria</taxon>
        <taxon>Pseudomonadati</taxon>
        <taxon>Bacteroidota</taxon>
        <taxon>Chitinophagia</taxon>
        <taxon>Chitinophagales</taxon>
        <taxon>Chitinophagaceae</taxon>
        <taxon>Chitinophaga</taxon>
    </lineage>
</organism>
<dbReference type="Gene3D" id="1.10.10.10">
    <property type="entry name" value="Winged helix-like DNA-binding domain superfamily/Winged helix DNA-binding domain"/>
    <property type="match status" value="1"/>
</dbReference>
<dbReference type="InterPro" id="IPR014327">
    <property type="entry name" value="RNA_pol_sigma70_bacteroid"/>
</dbReference>
<dbReference type="InterPro" id="IPR013325">
    <property type="entry name" value="RNA_pol_sigma_r2"/>
</dbReference>
<evidence type="ECO:0000259" key="6">
    <source>
        <dbReference type="Pfam" id="PF08281"/>
    </source>
</evidence>
<name>A0ABY6J3P9_9BACT</name>
<keyword evidence="8" id="KW-1185">Reference proteome</keyword>
<dbReference type="PANTHER" id="PTHR43133">
    <property type="entry name" value="RNA POLYMERASE ECF-TYPE SIGMA FACTO"/>
    <property type="match status" value="1"/>
</dbReference>
<protein>
    <submittedName>
        <fullName evidence="7">RNA polymerase sigma-70 factor</fullName>
    </submittedName>
</protein>
<dbReference type="InterPro" id="IPR039425">
    <property type="entry name" value="RNA_pol_sigma-70-like"/>
</dbReference>
<evidence type="ECO:0000313" key="7">
    <source>
        <dbReference type="EMBL" id="UYQ94305.1"/>
    </source>
</evidence>
<comment type="similarity">
    <text evidence="1">Belongs to the sigma-70 factor family. ECF subfamily.</text>
</comment>
<evidence type="ECO:0000259" key="5">
    <source>
        <dbReference type="Pfam" id="PF04542"/>
    </source>
</evidence>
<keyword evidence="3" id="KW-0731">Sigma factor</keyword>
<dbReference type="CDD" id="cd06171">
    <property type="entry name" value="Sigma70_r4"/>
    <property type="match status" value="1"/>
</dbReference>
<dbReference type="Proteomes" id="UP001162741">
    <property type="component" value="Chromosome"/>
</dbReference>
<dbReference type="EMBL" id="CP107006">
    <property type="protein sequence ID" value="UYQ94305.1"/>
    <property type="molecule type" value="Genomic_DNA"/>
</dbReference>
<evidence type="ECO:0000256" key="2">
    <source>
        <dbReference type="ARBA" id="ARBA00023015"/>
    </source>
</evidence>
<evidence type="ECO:0000313" key="8">
    <source>
        <dbReference type="Proteomes" id="UP001162741"/>
    </source>
</evidence>
<feature type="domain" description="RNA polymerase sigma-70 region 2" evidence="5">
    <location>
        <begin position="28"/>
        <end position="92"/>
    </location>
</feature>
<dbReference type="Pfam" id="PF08281">
    <property type="entry name" value="Sigma70_r4_2"/>
    <property type="match status" value="1"/>
</dbReference>
<dbReference type="InterPro" id="IPR013324">
    <property type="entry name" value="RNA_pol_sigma_r3/r4-like"/>
</dbReference>
<evidence type="ECO:0000256" key="1">
    <source>
        <dbReference type="ARBA" id="ARBA00010641"/>
    </source>
</evidence>
<dbReference type="InterPro" id="IPR007627">
    <property type="entry name" value="RNA_pol_sigma70_r2"/>
</dbReference>
<proteinExistence type="inferred from homology"/>
<dbReference type="NCBIfam" id="TIGR02985">
    <property type="entry name" value="Sig70_bacteroi1"/>
    <property type="match status" value="1"/>
</dbReference>
<evidence type="ECO:0000256" key="3">
    <source>
        <dbReference type="ARBA" id="ARBA00023082"/>
    </source>
</evidence>
<evidence type="ECO:0000256" key="4">
    <source>
        <dbReference type="ARBA" id="ARBA00023163"/>
    </source>
</evidence>
<accession>A0ABY6J3P9</accession>
<dbReference type="RefSeq" id="WP_264282223.1">
    <property type="nucleotide sequence ID" value="NZ_CP107006.1"/>
</dbReference>
<sequence length="193" mass="22434">MTVVPLVNENALFRQIAAGDEEAFREIYYHYYPKLYGFINSLTKVTATTEEILQETFTRLWEHRESVAGKGYSAPWLFRVASNLAYDHLKNSASRLRLYERIQREQAAPSSNNVTDHINERQHAGLLEEAIRQLPEQRQIIFRLSREEGLSHQEIADRLQISPNTVKNQMVKALKSVRSFMESASRILLTILW</sequence>
<keyword evidence="4" id="KW-0804">Transcription</keyword>
<dbReference type="SUPFAM" id="SSF88659">
    <property type="entry name" value="Sigma3 and sigma4 domains of RNA polymerase sigma factors"/>
    <property type="match status" value="1"/>
</dbReference>
<dbReference type="SUPFAM" id="SSF88946">
    <property type="entry name" value="Sigma2 domain of RNA polymerase sigma factors"/>
    <property type="match status" value="1"/>
</dbReference>
<feature type="domain" description="RNA polymerase sigma factor 70 region 4 type 2" evidence="6">
    <location>
        <begin position="126"/>
        <end position="175"/>
    </location>
</feature>
<gene>
    <name evidence="7" type="ORF">MKQ68_04265</name>
</gene>
<dbReference type="NCBIfam" id="TIGR02937">
    <property type="entry name" value="sigma70-ECF"/>
    <property type="match status" value="1"/>
</dbReference>
<dbReference type="PANTHER" id="PTHR43133:SF46">
    <property type="entry name" value="RNA POLYMERASE SIGMA-70 FACTOR ECF SUBFAMILY"/>
    <property type="match status" value="1"/>
</dbReference>
<dbReference type="InterPro" id="IPR036388">
    <property type="entry name" value="WH-like_DNA-bd_sf"/>
</dbReference>
<dbReference type="Gene3D" id="1.10.1740.10">
    <property type="match status" value="1"/>
</dbReference>
<dbReference type="Pfam" id="PF04542">
    <property type="entry name" value="Sigma70_r2"/>
    <property type="match status" value="1"/>
</dbReference>